<feature type="compositionally biased region" description="Low complexity" evidence="1">
    <location>
        <begin position="31"/>
        <end position="42"/>
    </location>
</feature>
<name>A0A164ZSZ7_XYLHT</name>
<protein>
    <submittedName>
        <fullName evidence="2">Uncharacterized protein</fullName>
    </submittedName>
</protein>
<dbReference type="RefSeq" id="XP_018185027.1">
    <property type="nucleotide sequence ID" value="XM_018336389.1"/>
</dbReference>
<dbReference type="Proteomes" id="UP000076632">
    <property type="component" value="Unassembled WGS sequence"/>
</dbReference>
<feature type="compositionally biased region" description="Low complexity" evidence="1">
    <location>
        <begin position="49"/>
        <end position="63"/>
    </location>
</feature>
<dbReference type="GeneID" id="28901526"/>
<dbReference type="OMA" id="PMTPIAE"/>
<reference evidence="2 3" key="1">
    <citation type="journal article" date="2016" name="Fungal Biol.">
        <title>The genome of Xylona heveae provides a window into fungal endophytism.</title>
        <authorList>
            <person name="Gazis R."/>
            <person name="Kuo A."/>
            <person name="Riley R."/>
            <person name="LaButti K."/>
            <person name="Lipzen A."/>
            <person name="Lin J."/>
            <person name="Amirebrahimi M."/>
            <person name="Hesse C.N."/>
            <person name="Spatafora J.W."/>
            <person name="Henrissat B."/>
            <person name="Hainaut M."/>
            <person name="Grigoriev I.V."/>
            <person name="Hibbett D.S."/>
        </authorList>
    </citation>
    <scope>NUCLEOTIDE SEQUENCE [LARGE SCALE GENOMIC DNA]</scope>
    <source>
        <strain evidence="2 3">TC161</strain>
    </source>
</reference>
<dbReference type="AlphaFoldDB" id="A0A164ZSZ7"/>
<evidence type="ECO:0000256" key="1">
    <source>
        <dbReference type="SAM" id="MobiDB-lite"/>
    </source>
</evidence>
<sequence length="193" mass="21389">MPFTDSPSSSPISFYKRSPGSSPVDSLVDLTPRPSSTSSQRSCAHPSWPRRSSLSEVPSSEPSAYISDADLFPDVFDTDAEPSSPRTSSGMIDVNVLALNPLPWCSGQQQQQPEKKRRRSSSSRKHRRPSKPMTPISEIPEHDMIHGESQNREKKRLMLFRTRQYGKAQRDVAHITSLAAVAGIRMDATDGSH</sequence>
<feature type="compositionally biased region" description="Basic and acidic residues" evidence="1">
    <location>
        <begin position="139"/>
        <end position="152"/>
    </location>
</feature>
<dbReference type="InParanoid" id="A0A164ZSZ7"/>
<organism evidence="2 3">
    <name type="scientific">Xylona heveae (strain CBS 132557 / TC161)</name>
    <dbReference type="NCBI Taxonomy" id="1328760"/>
    <lineage>
        <taxon>Eukaryota</taxon>
        <taxon>Fungi</taxon>
        <taxon>Dikarya</taxon>
        <taxon>Ascomycota</taxon>
        <taxon>Pezizomycotina</taxon>
        <taxon>Xylonomycetes</taxon>
        <taxon>Xylonales</taxon>
        <taxon>Xylonaceae</taxon>
        <taxon>Xylona</taxon>
    </lineage>
</organism>
<feature type="region of interest" description="Disordered" evidence="1">
    <location>
        <begin position="103"/>
        <end position="152"/>
    </location>
</feature>
<feature type="compositionally biased region" description="Basic residues" evidence="1">
    <location>
        <begin position="115"/>
        <end position="130"/>
    </location>
</feature>
<accession>A0A164ZSZ7</accession>
<dbReference type="EMBL" id="KV407466">
    <property type="protein sequence ID" value="KZF19472.1"/>
    <property type="molecule type" value="Genomic_DNA"/>
</dbReference>
<evidence type="ECO:0000313" key="2">
    <source>
        <dbReference type="EMBL" id="KZF19472.1"/>
    </source>
</evidence>
<dbReference type="OrthoDB" id="5428652at2759"/>
<keyword evidence="3" id="KW-1185">Reference proteome</keyword>
<evidence type="ECO:0000313" key="3">
    <source>
        <dbReference type="Proteomes" id="UP000076632"/>
    </source>
</evidence>
<gene>
    <name evidence="2" type="ORF">L228DRAFT_285879</name>
</gene>
<feature type="compositionally biased region" description="Polar residues" evidence="1">
    <location>
        <begin position="1"/>
        <end position="12"/>
    </location>
</feature>
<proteinExistence type="predicted"/>
<feature type="region of interest" description="Disordered" evidence="1">
    <location>
        <begin position="1"/>
        <end position="66"/>
    </location>
</feature>